<evidence type="ECO:0000313" key="3">
    <source>
        <dbReference type="Proteomes" id="UP000526302"/>
    </source>
</evidence>
<evidence type="ECO:0000256" key="1">
    <source>
        <dbReference type="SAM" id="Phobius"/>
    </source>
</evidence>
<keyword evidence="1" id="KW-1133">Transmembrane helix</keyword>
<feature type="transmembrane region" description="Helical" evidence="1">
    <location>
        <begin position="259"/>
        <end position="277"/>
    </location>
</feature>
<keyword evidence="1" id="KW-0812">Transmembrane</keyword>
<organism evidence="2 3">
    <name type="scientific">Candidatus Iainarchaeum sp</name>
    <dbReference type="NCBI Taxonomy" id="3101447"/>
    <lineage>
        <taxon>Archaea</taxon>
        <taxon>Candidatus Iainarchaeota</taxon>
        <taxon>Candidatus Iainarchaeia</taxon>
        <taxon>Candidatus Iainarchaeales</taxon>
        <taxon>Candidatus Iainarchaeaceae</taxon>
        <taxon>Candidatus Iainarchaeum</taxon>
    </lineage>
</organism>
<reference evidence="2 3" key="1">
    <citation type="journal article" date="2020" name="Biotechnol. Biofuels">
        <title>New insights from the biogas microbiome by comprehensive genome-resolved metagenomics of nearly 1600 species originating from multiple anaerobic digesters.</title>
        <authorList>
            <person name="Campanaro S."/>
            <person name="Treu L."/>
            <person name="Rodriguez-R L.M."/>
            <person name="Kovalovszki A."/>
            <person name="Ziels R.M."/>
            <person name="Maus I."/>
            <person name="Zhu X."/>
            <person name="Kougias P.G."/>
            <person name="Basile A."/>
            <person name="Luo G."/>
            <person name="Schluter A."/>
            <person name="Konstantinidis K.T."/>
            <person name="Angelidaki I."/>
        </authorList>
    </citation>
    <scope>NUCLEOTIDE SEQUENCE [LARGE SCALE GENOMIC DNA]</scope>
    <source>
        <strain evidence="2">AS22ysBPME_79</strain>
    </source>
</reference>
<keyword evidence="1" id="KW-0472">Membrane</keyword>
<dbReference type="Proteomes" id="UP000526302">
    <property type="component" value="Unassembled WGS sequence"/>
</dbReference>
<sequence length="290" mass="32778">MNRKTMDCTKSIFQKFFLLLLLVLFLGFVSGEIIVTTQVEKKEIYPFEMNNLVIKILNDSPNVSDKLYLRIQGEDNIVFINEGVETKSFVKEILELKPNATKEIKTKFKATSTKKDPSQLFVYYGTENEYPKVGLPFVSGTMVGTKENKIDIITRVDKVNSLAGKEVTGSVSVSNKTGNPITMFASEMIVPQRFDLKSEPFFVETIDANTIFAQFNAIAPINVDGEHSVLIVYGYFDENGVGHYFEKEHKISFLKTNKTYLVIIGLVVLIIAVYLYLEKTKKSSKAKDTE</sequence>
<accession>A0A7K4BYN3</accession>
<dbReference type="AlphaFoldDB" id="A0A7K4BYN3"/>
<name>A0A7K4BYN3_9ARCH</name>
<comment type="caution">
    <text evidence="2">The sequence shown here is derived from an EMBL/GenBank/DDBJ whole genome shotgun (WGS) entry which is preliminary data.</text>
</comment>
<protein>
    <submittedName>
        <fullName evidence="2">Uncharacterized protein</fullName>
    </submittedName>
</protein>
<evidence type="ECO:0000313" key="2">
    <source>
        <dbReference type="EMBL" id="NMA44312.1"/>
    </source>
</evidence>
<dbReference type="EMBL" id="JAAZKV010000006">
    <property type="protein sequence ID" value="NMA44312.1"/>
    <property type="molecule type" value="Genomic_DNA"/>
</dbReference>
<gene>
    <name evidence="2" type="ORF">GX950_00660</name>
</gene>
<proteinExistence type="predicted"/>